<feature type="region of interest" description="Disordered" evidence="5">
    <location>
        <begin position="1"/>
        <end position="26"/>
    </location>
</feature>
<dbReference type="PANTHER" id="PTHR43289:SF6">
    <property type="entry name" value="SERINE_THREONINE-PROTEIN KINASE NEKL-3"/>
    <property type="match status" value="1"/>
</dbReference>
<dbReference type="PROSITE" id="PS50011">
    <property type="entry name" value="PROTEIN_KINASE_DOM"/>
    <property type="match status" value="1"/>
</dbReference>
<dbReference type="HOGENOM" id="CLU_000288_63_44_5"/>
<reference evidence="7 8" key="1">
    <citation type="journal article" date="2005" name="DNA Res.">
        <title>Complete genome sequence of the facultative anaerobic magnetotactic bacterium Magnetospirillum sp. strain AMB-1.</title>
        <authorList>
            <person name="Matsunaga T."/>
            <person name="Okamura Y."/>
            <person name="Fukuda Y."/>
            <person name="Wahyudi A.T."/>
            <person name="Murase Y."/>
            <person name="Takeyama H."/>
        </authorList>
    </citation>
    <scope>NUCLEOTIDE SEQUENCE [LARGE SCALE GENOMIC DNA]</scope>
    <source>
        <strain evidence="8">ATCC 700264 / AMB-1</strain>
    </source>
</reference>
<dbReference type="Gene3D" id="3.30.200.20">
    <property type="entry name" value="Phosphorylase Kinase, domain 1"/>
    <property type="match status" value="1"/>
</dbReference>
<keyword evidence="8" id="KW-1185">Reference proteome</keyword>
<dbReference type="SMART" id="SM00220">
    <property type="entry name" value="S_TKc"/>
    <property type="match status" value="1"/>
</dbReference>
<evidence type="ECO:0000256" key="1">
    <source>
        <dbReference type="ARBA" id="ARBA00022679"/>
    </source>
</evidence>
<dbReference type="InterPro" id="IPR000719">
    <property type="entry name" value="Prot_kinase_dom"/>
</dbReference>
<dbReference type="EMBL" id="AP007255">
    <property type="protein sequence ID" value="BAE50082.1"/>
    <property type="molecule type" value="Genomic_DNA"/>
</dbReference>
<dbReference type="PANTHER" id="PTHR43289">
    <property type="entry name" value="MITOGEN-ACTIVATED PROTEIN KINASE KINASE KINASE 20-RELATED"/>
    <property type="match status" value="1"/>
</dbReference>
<keyword evidence="2" id="KW-0547">Nucleotide-binding</keyword>
<dbReference type="CDD" id="cd14014">
    <property type="entry name" value="STKc_PknB_like"/>
    <property type="match status" value="1"/>
</dbReference>
<keyword evidence="4" id="KW-0067">ATP-binding</keyword>
<dbReference type="Gene3D" id="1.10.510.10">
    <property type="entry name" value="Transferase(Phosphotransferase) domain 1"/>
    <property type="match status" value="1"/>
</dbReference>
<evidence type="ECO:0000313" key="8">
    <source>
        <dbReference type="Proteomes" id="UP000007058"/>
    </source>
</evidence>
<feature type="domain" description="Protein kinase" evidence="6">
    <location>
        <begin position="59"/>
        <end position="325"/>
    </location>
</feature>
<evidence type="ECO:0000256" key="4">
    <source>
        <dbReference type="ARBA" id="ARBA00022840"/>
    </source>
</evidence>
<dbReference type="KEGG" id="mag:amb1278"/>
<organism evidence="7 8">
    <name type="scientific">Paramagnetospirillum magneticum (strain ATCC 700264 / AMB-1)</name>
    <name type="common">Magnetospirillum magneticum</name>
    <dbReference type="NCBI Taxonomy" id="342108"/>
    <lineage>
        <taxon>Bacteria</taxon>
        <taxon>Pseudomonadati</taxon>
        <taxon>Pseudomonadota</taxon>
        <taxon>Alphaproteobacteria</taxon>
        <taxon>Rhodospirillales</taxon>
        <taxon>Magnetospirillaceae</taxon>
        <taxon>Paramagnetospirillum</taxon>
    </lineage>
</organism>
<proteinExistence type="predicted"/>
<evidence type="ECO:0000256" key="5">
    <source>
        <dbReference type="SAM" id="MobiDB-lite"/>
    </source>
</evidence>
<gene>
    <name evidence="7" type="ordered locus">amb1278</name>
</gene>
<dbReference type="STRING" id="342108.amb1278"/>
<protein>
    <submittedName>
        <fullName evidence="7">Serine/threonine protein kinase</fullName>
    </submittedName>
</protein>
<dbReference type="InterPro" id="IPR008271">
    <property type="entry name" value="Ser/Thr_kinase_AS"/>
</dbReference>
<dbReference type="Proteomes" id="UP000007058">
    <property type="component" value="Chromosome"/>
</dbReference>
<name>Q2W7U3_PARM1</name>
<keyword evidence="3 7" id="KW-0418">Kinase</keyword>
<evidence type="ECO:0000259" key="6">
    <source>
        <dbReference type="PROSITE" id="PS50011"/>
    </source>
</evidence>
<dbReference type="SUPFAM" id="SSF56112">
    <property type="entry name" value="Protein kinase-like (PK-like)"/>
    <property type="match status" value="1"/>
</dbReference>
<evidence type="ECO:0000313" key="7">
    <source>
        <dbReference type="EMBL" id="BAE50082.1"/>
    </source>
</evidence>
<dbReference type="Pfam" id="PF00069">
    <property type="entry name" value="Pkinase"/>
    <property type="match status" value="1"/>
</dbReference>
<dbReference type="AlphaFoldDB" id="Q2W7U3"/>
<dbReference type="InterPro" id="IPR011009">
    <property type="entry name" value="Kinase-like_dom_sf"/>
</dbReference>
<accession>Q2W7U3</accession>
<sequence>MPTAPSSSPITTAARTPSSSTTWKKWSGSPRIGVRIGGRPAGRPLFHGRAARVASIGRYTVIRPLIETAFSRLILASDEALGRPVVIKIFAVDLARPEPPFSRSEWLGRFVAEGRIMASLDHINVLPVHEIGRQPDGTPYLVLPFMRANLPRLIGFDTDEPGMAEDERPQRLGHAVALPILFQVLSALAYLHGRGIIHRDIKPANILLTARQGGVAKLCDFGMARRGVGADAAPRAWFGTLDYISPEQRDGTGAVDGQADVYSTAAMAYRLLGGRLPGDESRPPLPELAPDLPAGLRDWVAAALDPDPAKRPTAEQSVLWIRSLLGR</sequence>
<evidence type="ECO:0000256" key="3">
    <source>
        <dbReference type="ARBA" id="ARBA00022777"/>
    </source>
</evidence>
<keyword evidence="1" id="KW-0808">Transferase</keyword>
<dbReference type="GO" id="GO:0005524">
    <property type="term" value="F:ATP binding"/>
    <property type="evidence" value="ECO:0007669"/>
    <property type="project" value="UniProtKB-KW"/>
</dbReference>
<evidence type="ECO:0000256" key="2">
    <source>
        <dbReference type="ARBA" id="ARBA00022741"/>
    </source>
</evidence>
<keyword evidence="7" id="KW-0723">Serine/threonine-protein kinase</keyword>
<dbReference type="PROSITE" id="PS00108">
    <property type="entry name" value="PROTEIN_KINASE_ST"/>
    <property type="match status" value="1"/>
</dbReference>
<dbReference type="GO" id="GO:0004674">
    <property type="term" value="F:protein serine/threonine kinase activity"/>
    <property type="evidence" value="ECO:0007669"/>
    <property type="project" value="UniProtKB-KW"/>
</dbReference>